<protein>
    <submittedName>
        <fullName evidence="9">Sugar ABC transporter permease</fullName>
    </submittedName>
</protein>
<evidence type="ECO:0000256" key="5">
    <source>
        <dbReference type="ARBA" id="ARBA00022989"/>
    </source>
</evidence>
<dbReference type="EMBL" id="PDYH01000044">
    <property type="protein sequence ID" value="PHU39533.1"/>
    <property type="molecule type" value="Genomic_DNA"/>
</dbReference>
<dbReference type="GO" id="GO:0005886">
    <property type="term" value="C:plasma membrane"/>
    <property type="evidence" value="ECO:0007669"/>
    <property type="project" value="UniProtKB-SubCell"/>
</dbReference>
<evidence type="ECO:0000256" key="6">
    <source>
        <dbReference type="ARBA" id="ARBA00023136"/>
    </source>
</evidence>
<sequence length="305" mass="34379">MKTKKLSKIEFKHQRVLIVWAAIICLYGFIFYYVPLVGWLMAFQNYKPVLGVFKSEFIGLDKFKFLFEDESFIRVIRNTFAMGIINLVCTFVMAILFAILLNEIKTKGSKKVVQTISYLPHFLSWIIVTGILHDALSGSGIINELLMNFHIISKPIDFFAHEGYFWPIVAFANVWKETGWNAIIYLAAITSIDPSLYEAAAIDGAGRWAKIKHVTLPGIKPTIMILLLMNVGNILNAGFEIQYLLGNGLVQKVSQTIDIYVLKWGISQADYSLGTAAGIFKSVVSIGLILVFNNIAKRHGEERLF</sequence>
<dbReference type="Proteomes" id="UP000224317">
    <property type="component" value="Unassembled WGS sequence"/>
</dbReference>
<comment type="similarity">
    <text evidence="7">Belongs to the binding-protein-dependent transport system permease family.</text>
</comment>
<feature type="transmembrane region" description="Helical" evidence="7">
    <location>
        <begin position="16"/>
        <end position="34"/>
    </location>
</feature>
<organism evidence="9 10">
    <name type="scientific">Pseudobutyrivibrio ruminis</name>
    <dbReference type="NCBI Taxonomy" id="46206"/>
    <lineage>
        <taxon>Bacteria</taxon>
        <taxon>Bacillati</taxon>
        <taxon>Bacillota</taxon>
        <taxon>Clostridia</taxon>
        <taxon>Lachnospirales</taxon>
        <taxon>Lachnospiraceae</taxon>
        <taxon>Pseudobutyrivibrio</taxon>
    </lineage>
</organism>
<evidence type="ECO:0000259" key="8">
    <source>
        <dbReference type="PROSITE" id="PS50928"/>
    </source>
</evidence>
<evidence type="ECO:0000313" key="9">
    <source>
        <dbReference type="EMBL" id="PHU39533.1"/>
    </source>
</evidence>
<feature type="transmembrane region" description="Helical" evidence="7">
    <location>
        <begin position="80"/>
        <end position="101"/>
    </location>
</feature>
<dbReference type="PANTHER" id="PTHR43227">
    <property type="entry name" value="BLL4140 PROTEIN"/>
    <property type="match status" value="1"/>
</dbReference>
<evidence type="ECO:0000256" key="3">
    <source>
        <dbReference type="ARBA" id="ARBA00022475"/>
    </source>
</evidence>
<dbReference type="Pfam" id="PF00528">
    <property type="entry name" value="BPD_transp_1"/>
    <property type="match status" value="1"/>
</dbReference>
<proteinExistence type="inferred from homology"/>
<feature type="transmembrane region" description="Helical" evidence="7">
    <location>
        <begin position="271"/>
        <end position="296"/>
    </location>
</feature>
<evidence type="ECO:0000256" key="2">
    <source>
        <dbReference type="ARBA" id="ARBA00022448"/>
    </source>
</evidence>
<accession>A0A2G3E8T5</accession>
<evidence type="ECO:0000256" key="7">
    <source>
        <dbReference type="RuleBase" id="RU363032"/>
    </source>
</evidence>
<comment type="caution">
    <text evidence="9">The sequence shown here is derived from an EMBL/GenBank/DDBJ whole genome shotgun (WGS) entry which is preliminary data.</text>
</comment>
<keyword evidence="4 7" id="KW-0812">Transmembrane</keyword>
<keyword evidence="3" id="KW-1003">Cell membrane</keyword>
<dbReference type="Gene3D" id="1.10.3720.10">
    <property type="entry name" value="MetI-like"/>
    <property type="match status" value="1"/>
</dbReference>
<feature type="domain" description="ABC transmembrane type-1" evidence="8">
    <location>
        <begin position="76"/>
        <end position="292"/>
    </location>
</feature>
<name>A0A2G3E8T5_9FIRM</name>
<dbReference type="RefSeq" id="WP_090154890.1">
    <property type="nucleotide sequence ID" value="NZ_PDYH01000044.1"/>
</dbReference>
<dbReference type="CDD" id="cd06261">
    <property type="entry name" value="TM_PBP2"/>
    <property type="match status" value="1"/>
</dbReference>
<keyword evidence="10" id="KW-1185">Reference proteome</keyword>
<comment type="subcellular location">
    <subcellularLocation>
        <location evidence="1 7">Cell membrane</location>
        <topology evidence="1 7">Multi-pass membrane protein</topology>
    </subcellularLocation>
</comment>
<evidence type="ECO:0000256" key="1">
    <source>
        <dbReference type="ARBA" id="ARBA00004651"/>
    </source>
</evidence>
<dbReference type="InterPro" id="IPR035906">
    <property type="entry name" value="MetI-like_sf"/>
</dbReference>
<keyword evidence="2 7" id="KW-0813">Transport</keyword>
<dbReference type="InterPro" id="IPR000515">
    <property type="entry name" value="MetI-like"/>
</dbReference>
<dbReference type="GO" id="GO:0055085">
    <property type="term" value="P:transmembrane transport"/>
    <property type="evidence" value="ECO:0007669"/>
    <property type="project" value="InterPro"/>
</dbReference>
<dbReference type="InterPro" id="IPR050809">
    <property type="entry name" value="UgpAE/MalFG_permease"/>
</dbReference>
<dbReference type="AlphaFoldDB" id="A0A2G3E8T5"/>
<dbReference type="STRING" id="46206.SAMN02910377_01190"/>
<dbReference type="SUPFAM" id="SSF161098">
    <property type="entry name" value="MetI-like"/>
    <property type="match status" value="1"/>
</dbReference>
<dbReference type="PROSITE" id="PS50928">
    <property type="entry name" value="ABC_TM1"/>
    <property type="match status" value="1"/>
</dbReference>
<reference evidence="9" key="1">
    <citation type="submission" date="2017-10" db="EMBL/GenBank/DDBJ databases">
        <title>Resolving the taxonomy of Roseburia spp., Eubacterium rectale and Agathobacter spp. through phylogenomic analysis.</title>
        <authorList>
            <person name="Sheridan P.O."/>
            <person name="Walker A.W."/>
            <person name="Duncan S.H."/>
            <person name="Scott K.P."/>
            <person name="Toole P.W.O."/>
            <person name="Luis P."/>
            <person name="Flint H.J."/>
        </authorList>
    </citation>
    <scope>NUCLEOTIDE SEQUENCE [LARGE SCALE GENOMIC DNA]</scope>
    <source>
        <strain evidence="9">JK10</strain>
    </source>
</reference>
<keyword evidence="5 7" id="KW-1133">Transmembrane helix</keyword>
<keyword evidence="6 7" id="KW-0472">Membrane</keyword>
<feature type="transmembrane region" description="Helical" evidence="7">
    <location>
        <begin position="223"/>
        <end position="245"/>
    </location>
</feature>
<evidence type="ECO:0000256" key="4">
    <source>
        <dbReference type="ARBA" id="ARBA00022692"/>
    </source>
</evidence>
<dbReference type="PANTHER" id="PTHR43227:SF11">
    <property type="entry name" value="BLL4140 PROTEIN"/>
    <property type="match status" value="1"/>
</dbReference>
<gene>
    <name evidence="9" type="ORF">CSX00_10995</name>
</gene>
<evidence type="ECO:0000313" key="10">
    <source>
        <dbReference type="Proteomes" id="UP000224317"/>
    </source>
</evidence>